<dbReference type="HOGENOM" id="CLU_1155008_0_0_6"/>
<evidence type="ECO:0000259" key="3">
    <source>
        <dbReference type="PROSITE" id="PS50076"/>
    </source>
</evidence>
<dbReference type="CDD" id="cd06257">
    <property type="entry name" value="DnaJ"/>
    <property type="match status" value="1"/>
</dbReference>
<dbReference type="PROSITE" id="PS50076">
    <property type="entry name" value="DNAJ_2"/>
    <property type="match status" value="1"/>
</dbReference>
<dbReference type="PATRIC" id="fig|1217721.7.peg.3009"/>
<keyword evidence="1" id="KW-0143">Chaperone</keyword>
<dbReference type="SUPFAM" id="SSF46565">
    <property type="entry name" value="Chaperone J-domain"/>
    <property type="match status" value="1"/>
</dbReference>
<evidence type="ECO:0000313" key="4">
    <source>
        <dbReference type="EMBL" id="AIF48393.1"/>
    </source>
</evidence>
<dbReference type="InterPro" id="IPR036869">
    <property type="entry name" value="J_dom_sf"/>
</dbReference>
<proteinExistence type="predicted"/>
<name>A0A075K879_9GAMM</name>
<keyword evidence="5" id="KW-1185">Reference proteome</keyword>
<accession>A0A075K879</accession>
<feature type="domain" description="J" evidence="3">
    <location>
        <begin position="10"/>
        <end position="70"/>
    </location>
</feature>
<dbReference type="Gene3D" id="1.10.287.110">
    <property type="entry name" value="DnaJ domain"/>
    <property type="match status" value="1"/>
</dbReference>
<dbReference type="EMBL" id="CP008884">
    <property type="protein sequence ID" value="AIF48393.1"/>
    <property type="molecule type" value="Genomic_DNA"/>
</dbReference>
<dbReference type="Pfam" id="PF00226">
    <property type="entry name" value="DnaJ"/>
    <property type="match status" value="1"/>
</dbReference>
<feature type="region of interest" description="Disordered" evidence="2">
    <location>
        <begin position="75"/>
        <end position="124"/>
    </location>
</feature>
<reference evidence="4 5" key="1">
    <citation type="submission" date="2014-07" db="EMBL/GenBank/DDBJ databases">
        <title>Complete Genome Sequence of Dyella japonica Strain A8 Isolated from Malaysian Tropical Soil.</title>
        <authorList>
            <person name="Hui R.K.H."/>
            <person name="Chen J.-W."/>
            <person name="Chan K.-G."/>
            <person name="Leung F.C.C."/>
        </authorList>
    </citation>
    <scope>NUCLEOTIDE SEQUENCE [LARGE SCALE GENOMIC DNA]</scope>
    <source>
        <strain evidence="4 5">A8</strain>
    </source>
</reference>
<gene>
    <name evidence="4" type="ORF">HY57_14660</name>
</gene>
<dbReference type="InterPro" id="IPR001623">
    <property type="entry name" value="DnaJ_domain"/>
</dbReference>
<feature type="compositionally biased region" description="Basic and acidic residues" evidence="2">
    <location>
        <begin position="105"/>
        <end position="124"/>
    </location>
</feature>
<evidence type="ECO:0000256" key="1">
    <source>
        <dbReference type="ARBA" id="ARBA00023186"/>
    </source>
</evidence>
<dbReference type="STRING" id="1217721.HY57_14660"/>
<dbReference type="AlphaFoldDB" id="A0A075K879"/>
<dbReference type="SMART" id="SM00271">
    <property type="entry name" value="DnaJ"/>
    <property type="match status" value="1"/>
</dbReference>
<sequence length="240" mass="26002">MVTHETDFLDLYRRLGLDPGCQLDELKQAYRRKMAVLHPDRQLGKPVDVHAAARLQRITAQYSAAMDFHRRHGRLPGAPLSTASAAVPGHRVPTGATPETPDPFAARRDASSHAKPRESARAPLEHRSHTRLAVLLAITALASLGWALYRSPVSPSEGTDESAAMSGGNVLPEPAPTGAVLHLGMSTDDVRAIEGEPLAVHGDLWEYGPSWVRFEHDDVVDWHSSPLRPLHTDTGPAAGL</sequence>
<evidence type="ECO:0000313" key="5">
    <source>
        <dbReference type="Proteomes" id="UP000027987"/>
    </source>
</evidence>
<dbReference type="Proteomes" id="UP000027987">
    <property type="component" value="Chromosome"/>
</dbReference>
<dbReference type="KEGG" id="dja:HY57_14660"/>
<organism evidence="4 5">
    <name type="scientific">Dyella japonica A8</name>
    <dbReference type="NCBI Taxonomy" id="1217721"/>
    <lineage>
        <taxon>Bacteria</taxon>
        <taxon>Pseudomonadati</taxon>
        <taxon>Pseudomonadota</taxon>
        <taxon>Gammaproteobacteria</taxon>
        <taxon>Lysobacterales</taxon>
        <taxon>Rhodanobacteraceae</taxon>
        <taxon>Dyella</taxon>
    </lineage>
</organism>
<protein>
    <recommendedName>
        <fullName evidence="3">J domain-containing protein</fullName>
    </recommendedName>
</protein>
<evidence type="ECO:0000256" key="2">
    <source>
        <dbReference type="SAM" id="MobiDB-lite"/>
    </source>
</evidence>